<feature type="region of interest" description="Disordered" evidence="1">
    <location>
        <begin position="200"/>
        <end position="230"/>
    </location>
</feature>
<keyword evidence="4" id="KW-1185">Reference proteome</keyword>
<keyword evidence="2" id="KW-0732">Signal</keyword>
<feature type="non-terminal residue" evidence="3">
    <location>
        <position position="230"/>
    </location>
</feature>
<evidence type="ECO:0000313" key="3">
    <source>
        <dbReference type="EMBL" id="CAH2066151.1"/>
    </source>
</evidence>
<evidence type="ECO:0000256" key="1">
    <source>
        <dbReference type="SAM" id="MobiDB-lite"/>
    </source>
</evidence>
<accession>A0ABN8IWA6</accession>
<reference evidence="3" key="1">
    <citation type="submission" date="2022-03" db="EMBL/GenBank/DDBJ databases">
        <authorList>
            <person name="Martin H S."/>
        </authorList>
    </citation>
    <scope>NUCLEOTIDE SEQUENCE</scope>
</reference>
<dbReference type="Proteomes" id="UP000837857">
    <property type="component" value="Chromosome 4"/>
</dbReference>
<gene>
    <name evidence="3" type="ORF">IPOD504_LOCUS13303</name>
</gene>
<sequence length="230" mass="24895">MLWTDGVSDGSRHLFRFPEILHTLLALLLHVMLAQCGRTVNDLMTFVGLMRSLSAGVSTSGVNSGRCGSQGGERALIRISRGTARDVNSTGGRPTKKVTFIGVLHQRRVHRQYQLDVLAIGFGYGTGNDFAFDTIEVAPPNHPVSGIGNNRAVREESARWQKADAGPFILAPRPASTGPGEGVPKNRCADNLDVVNHRATATAHARPRGHTEKPTADRHCRKKRSLCASD</sequence>
<proteinExistence type="predicted"/>
<feature type="compositionally biased region" description="Basic residues" evidence="1">
    <location>
        <begin position="219"/>
        <end position="230"/>
    </location>
</feature>
<dbReference type="EMBL" id="OW152816">
    <property type="protein sequence ID" value="CAH2066151.1"/>
    <property type="molecule type" value="Genomic_DNA"/>
</dbReference>
<feature type="chain" id="PRO_5046534462" evidence="2">
    <location>
        <begin position="37"/>
        <end position="230"/>
    </location>
</feature>
<feature type="compositionally biased region" description="Basic and acidic residues" evidence="1">
    <location>
        <begin position="209"/>
        <end position="218"/>
    </location>
</feature>
<evidence type="ECO:0000313" key="4">
    <source>
        <dbReference type="Proteomes" id="UP000837857"/>
    </source>
</evidence>
<organism evidence="3 4">
    <name type="scientific">Iphiclides podalirius</name>
    <name type="common">scarce swallowtail</name>
    <dbReference type="NCBI Taxonomy" id="110791"/>
    <lineage>
        <taxon>Eukaryota</taxon>
        <taxon>Metazoa</taxon>
        <taxon>Ecdysozoa</taxon>
        <taxon>Arthropoda</taxon>
        <taxon>Hexapoda</taxon>
        <taxon>Insecta</taxon>
        <taxon>Pterygota</taxon>
        <taxon>Neoptera</taxon>
        <taxon>Endopterygota</taxon>
        <taxon>Lepidoptera</taxon>
        <taxon>Glossata</taxon>
        <taxon>Ditrysia</taxon>
        <taxon>Papilionoidea</taxon>
        <taxon>Papilionidae</taxon>
        <taxon>Papilioninae</taxon>
        <taxon>Iphiclides</taxon>
    </lineage>
</organism>
<feature type="signal peptide" evidence="2">
    <location>
        <begin position="1"/>
        <end position="36"/>
    </location>
</feature>
<evidence type="ECO:0000256" key="2">
    <source>
        <dbReference type="SAM" id="SignalP"/>
    </source>
</evidence>
<name>A0ABN8IWA6_9NEOP</name>
<protein>
    <submittedName>
        <fullName evidence="3">Uncharacterized protein</fullName>
    </submittedName>
</protein>